<protein>
    <submittedName>
        <fullName evidence="2">Uncharacterized protein</fullName>
    </submittedName>
</protein>
<reference evidence="2" key="1">
    <citation type="submission" date="2020-03" db="EMBL/GenBank/DDBJ databases">
        <title>Draft Genome Sequence of Cylindrodendrum hubeiense.</title>
        <authorList>
            <person name="Buettner E."/>
            <person name="Kellner H."/>
        </authorList>
    </citation>
    <scope>NUCLEOTIDE SEQUENCE</scope>
    <source>
        <strain evidence="2">IHI 201604</strain>
    </source>
</reference>
<evidence type="ECO:0000256" key="1">
    <source>
        <dbReference type="SAM" id="MobiDB-lite"/>
    </source>
</evidence>
<keyword evidence="3" id="KW-1185">Reference proteome</keyword>
<feature type="region of interest" description="Disordered" evidence="1">
    <location>
        <begin position="44"/>
        <end position="109"/>
    </location>
</feature>
<proteinExistence type="predicted"/>
<sequence>MSGQSDKTIGPAQPTGVATNDHPRTELSKLRHAGVNDGREALDTFTTLQEHSQIPPIATLATTRDQTMSGIPESKKQANPDPPRRTESQISNSEGENCVSFEPEKSTPPVQIPIKAEESSSSEMSGDVTVNQGTMPGLEFHETFSMFSKQEIFPGDHSIIPEVPDSQYQSSTGVAKDPDIEIYYITTGADETEVVEKHCVTRDELLTWESKRRDSPAIVFLPRITEIIKDPPFRNALKKRFSIDDFFLTQTAYDSNGFFRSNIHTSGCRFLVKEVSQISDASLLRKIRTTIKKEIFYEALSPTDSTDIESNIIAIAEQSSQSQLSDFFKKQAPFLKGIAATKDFQAEVKSFVTQLHEINQHATDVSSSEYSLDTYFNMHELSRHLIHSKETLAAAETTMEAILRKSQKTGDDEIIGFCLNFAKNLKLRAEAFVSRLENEVSLAYHVNNVKQLQQLDKIIRQGQNDQEDGEDLQKFVGYVSILFLPGTFISRGAQSVPEAGPLERPIVLLEGLGTLVQAAMGIKYKDSTRNPQLRPVDLKEASFDMDINANTRNAVAQDQAGCAPSTTQVPPQDPYQQHENSLERSAFKEWLINFLTTYSDIIGLIRAQNLDKEAEQREIANRSLIIQQVIPVLFNCETIAYRLQLLQDAQFYHAKRAELQTTFAQLQEAMGSPIPHSGLKWEPALEKMGSEDPDVSALYPTPVEQKREGKPRGRREYKQDYRRGRTGYRRGKESAGSKTT</sequence>
<feature type="region of interest" description="Disordered" evidence="1">
    <location>
        <begin position="1"/>
        <end position="25"/>
    </location>
</feature>
<gene>
    <name evidence="2" type="ORF">G7Z17_g6195</name>
</gene>
<feature type="compositionally biased region" description="Polar residues" evidence="1">
    <location>
        <begin position="564"/>
        <end position="577"/>
    </location>
</feature>
<dbReference type="AlphaFoldDB" id="A0A9P5LB24"/>
<feature type="compositionally biased region" description="Polar residues" evidence="1">
    <location>
        <begin position="60"/>
        <end position="69"/>
    </location>
</feature>
<dbReference type="OrthoDB" id="10598321at2759"/>
<dbReference type="EMBL" id="JAANBB010000115">
    <property type="protein sequence ID" value="KAF7549716.1"/>
    <property type="molecule type" value="Genomic_DNA"/>
</dbReference>
<feature type="compositionally biased region" description="Basic and acidic residues" evidence="1">
    <location>
        <begin position="704"/>
        <end position="723"/>
    </location>
</feature>
<dbReference type="Proteomes" id="UP000722485">
    <property type="component" value="Unassembled WGS sequence"/>
</dbReference>
<feature type="compositionally biased region" description="Basic and acidic residues" evidence="1">
    <location>
        <begin position="730"/>
        <end position="740"/>
    </location>
</feature>
<feature type="compositionally biased region" description="Basic and acidic residues" evidence="1">
    <location>
        <begin position="73"/>
        <end position="87"/>
    </location>
</feature>
<name>A0A9P5LB24_9HYPO</name>
<comment type="caution">
    <text evidence="2">The sequence shown here is derived from an EMBL/GenBank/DDBJ whole genome shotgun (WGS) entry which is preliminary data.</text>
</comment>
<evidence type="ECO:0000313" key="3">
    <source>
        <dbReference type="Proteomes" id="UP000722485"/>
    </source>
</evidence>
<feature type="region of interest" description="Disordered" evidence="1">
    <location>
        <begin position="557"/>
        <end position="577"/>
    </location>
</feature>
<organism evidence="2 3">
    <name type="scientific">Cylindrodendrum hubeiense</name>
    <dbReference type="NCBI Taxonomy" id="595255"/>
    <lineage>
        <taxon>Eukaryota</taxon>
        <taxon>Fungi</taxon>
        <taxon>Dikarya</taxon>
        <taxon>Ascomycota</taxon>
        <taxon>Pezizomycotina</taxon>
        <taxon>Sordariomycetes</taxon>
        <taxon>Hypocreomycetidae</taxon>
        <taxon>Hypocreales</taxon>
        <taxon>Nectriaceae</taxon>
        <taxon>Cylindrodendrum</taxon>
    </lineage>
</organism>
<feature type="region of interest" description="Disordered" evidence="1">
    <location>
        <begin position="689"/>
        <end position="740"/>
    </location>
</feature>
<evidence type="ECO:0000313" key="2">
    <source>
        <dbReference type="EMBL" id="KAF7549716.1"/>
    </source>
</evidence>
<accession>A0A9P5LB24</accession>